<evidence type="ECO:0008006" key="4">
    <source>
        <dbReference type="Google" id="ProtNLM"/>
    </source>
</evidence>
<dbReference type="Proteomes" id="UP000233597">
    <property type="component" value="Unassembled WGS sequence"/>
</dbReference>
<protein>
    <recommendedName>
        <fullName evidence="4">Porin</fullName>
    </recommendedName>
</protein>
<dbReference type="RefSeq" id="WP_101268524.1">
    <property type="nucleotide sequence ID" value="NZ_NWTK01000011.1"/>
</dbReference>
<evidence type="ECO:0000313" key="2">
    <source>
        <dbReference type="EMBL" id="PKR52898.1"/>
    </source>
</evidence>
<accession>A0A2N3KQQ8</accession>
<gene>
    <name evidence="2" type="ORF">COO20_16490</name>
</gene>
<feature type="chain" id="PRO_5014982066" description="Porin" evidence="1">
    <location>
        <begin position="31"/>
        <end position="464"/>
    </location>
</feature>
<dbReference type="EMBL" id="NWTK01000011">
    <property type="protein sequence ID" value="PKR52898.1"/>
    <property type="molecule type" value="Genomic_DNA"/>
</dbReference>
<evidence type="ECO:0000313" key="3">
    <source>
        <dbReference type="Proteomes" id="UP000233597"/>
    </source>
</evidence>
<name>A0A2N3KQQ8_9PROT</name>
<dbReference type="OrthoDB" id="7338595at2"/>
<reference evidence="2 3" key="1">
    <citation type="submission" date="2017-09" db="EMBL/GenBank/DDBJ databases">
        <title>Biodiversity and function of Thalassospira species in the particle-attached aromatic-hydrocarbon-degrading consortia from the surface seawater of the South China Sea.</title>
        <authorList>
            <person name="Dong C."/>
            <person name="Liu R."/>
            <person name="Shao Z."/>
        </authorList>
    </citation>
    <scope>NUCLEOTIDE SEQUENCE [LARGE SCALE GENOMIC DNA]</scope>
    <source>
        <strain evidence="2 3">CSC1P2</strain>
    </source>
</reference>
<proteinExistence type="predicted"/>
<evidence type="ECO:0000256" key="1">
    <source>
        <dbReference type="SAM" id="SignalP"/>
    </source>
</evidence>
<dbReference type="AlphaFoldDB" id="A0A2N3KQQ8"/>
<organism evidence="2 3">
    <name type="scientific">Thalassospira marina</name>
    <dbReference type="NCBI Taxonomy" id="2048283"/>
    <lineage>
        <taxon>Bacteria</taxon>
        <taxon>Pseudomonadati</taxon>
        <taxon>Pseudomonadota</taxon>
        <taxon>Alphaproteobacteria</taxon>
        <taxon>Rhodospirillales</taxon>
        <taxon>Thalassospiraceae</taxon>
        <taxon>Thalassospira</taxon>
    </lineage>
</organism>
<feature type="signal peptide" evidence="1">
    <location>
        <begin position="1"/>
        <end position="30"/>
    </location>
</feature>
<comment type="caution">
    <text evidence="2">The sequence shown here is derived from an EMBL/GenBank/DDBJ whole genome shotgun (WGS) entry which is preliminary data.</text>
</comment>
<sequence>MIMIKHPRRLLGTGIITLGTSTAFCGTALAAEDGVADFFKQVLSNATYQSEAVVTAFREKPDDPENKGIEDEQIEGWSHLSMDSNSFIGDYWSFGLGLEAIASTYHGGEQGLFTAPGQGDGQGKYVDLSRLTLQYLGDSTEILIGKDTIPMGVAEIYSPSDLYNSSNLINPQQSTDFGIWQARTDFYLGSDRLTAIVMPLTESGPSASELSRWYARGSSGSDFAALNLPALPGGMTADVKDAGYDNDDPGNWGYMLEYKGTATGIDYFGSAYTGPSPYPVLKNPPSGQLGPFLVEYPRANILSAGAALTHESWKFYSEAVGYWSAHEKDDDVARMMVGTKYRETTFANSIGFNEITPIIEFDKEWRLDEQSHPDYSTSSADARPNPENVIAAITVTVNDEWKFGGAYNRSIRDQDSLTRLFVRYDPTDNLWMSLTAMDFHGGDGTVFGRYRRNDNIAFKVHYSF</sequence>
<keyword evidence="1" id="KW-0732">Signal</keyword>